<evidence type="ECO:0000256" key="3">
    <source>
        <dbReference type="ARBA" id="ARBA00022692"/>
    </source>
</evidence>
<dbReference type="STRING" id="1844.UG56_003705"/>
<feature type="transmembrane region" description="Helical" evidence="6">
    <location>
        <begin position="125"/>
        <end position="145"/>
    </location>
</feature>
<dbReference type="SUPFAM" id="SSF103473">
    <property type="entry name" value="MFS general substrate transporter"/>
    <property type="match status" value="1"/>
</dbReference>
<dbReference type="GO" id="GO:0022857">
    <property type="term" value="F:transmembrane transporter activity"/>
    <property type="evidence" value="ECO:0007669"/>
    <property type="project" value="InterPro"/>
</dbReference>
<dbReference type="RefSeq" id="WP_045547565.1">
    <property type="nucleotide sequence ID" value="NZ_JZDQ02000004.1"/>
</dbReference>
<feature type="transmembrane region" description="Helical" evidence="6">
    <location>
        <begin position="21"/>
        <end position="45"/>
    </location>
</feature>
<protein>
    <submittedName>
        <fullName evidence="8">MFS transporter</fullName>
    </submittedName>
</protein>
<keyword evidence="3 6" id="KW-0812">Transmembrane</keyword>
<comment type="subcellular location">
    <subcellularLocation>
        <location evidence="1">Cell membrane</location>
        <topology evidence="1">Multi-pass membrane protein</topology>
    </subcellularLocation>
</comment>
<dbReference type="GO" id="GO:0005886">
    <property type="term" value="C:plasma membrane"/>
    <property type="evidence" value="ECO:0007669"/>
    <property type="project" value="UniProtKB-SubCell"/>
</dbReference>
<dbReference type="PANTHER" id="PTHR23519:SF1">
    <property type="entry name" value="AUTOPHAGY-RELATED PROTEIN 22"/>
    <property type="match status" value="1"/>
</dbReference>
<sequence length="450" mass="48309">MTTSAGIGDFRPVERAREQKGWFFTDWAVSAFQTTVAGVLFAPYLIEIAKAAAVDNRIDVLGLSIAPGALPSYVITFSTLLSALVYPLVGAIADRTSRKPDLMTGFAWAGALCAGLLFFMTGDNWWFGSIMFIIANLCAGAAVVVSDSILPLISTENERDRVSSIGWAYGYAGGGLLLAVNFLMVTFADQLGLGTALAVRLSMLSAALWWAGFVIIPWRRIRRHEPADVEDVSGGVVARSFGQLFVTLRELPQYPVALTFLLAYLFFNDGIQTVISSASTYGVEELGFETGTMLGIYLLVQFVAVGGAIFFGRLANSFGTKRVILGGLGGWMVIVVAAYFVPEQTLLPLLVVAVGIGLVMGGTQALARSYFSLFIPAGKEAEYFSLYHAMDRGTSWLGTLVFGLVYQLTDSYRPAILALIAFFVLGGGLLALVNTTKGIEQAGNRVPDRA</sequence>
<dbReference type="Pfam" id="PF11700">
    <property type="entry name" value="ATG22"/>
    <property type="match status" value="1"/>
</dbReference>
<keyword evidence="9" id="KW-1185">Reference proteome</keyword>
<evidence type="ECO:0000256" key="1">
    <source>
        <dbReference type="ARBA" id="ARBA00004651"/>
    </source>
</evidence>
<dbReference type="InterPro" id="IPR036259">
    <property type="entry name" value="MFS_trans_sf"/>
</dbReference>
<proteinExistence type="predicted"/>
<dbReference type="InterPro" id="IPR024671">
    <property type="entry name" value="Atg22-like"/>
</dbReference>
<feature type="transmembrane region" description="Helical" evidence="6">
    <location>
        <begin position="291"/>
        <end position="311"/>
    </location>
</feature>
<evidence type="ECO:0000313" key="8">
    <source>
        <dbReference type="EMBL" id="OIJ28170.1"/>
    </source>
</evidence>
<keyword evidence="4 6" id="KW-1133">Transmembrane helix</keyword>
<evidence type="ECO:0000256" key="5">
    <source>
        <dbReference type="ARBA" id="ARBA00023136"/>
    </source>
</evidence>
<reference evidence="8" key="1">
    <citation type="submission" date="2016-10" db="EMBL/GenBank/DDBJ databases">
        <title>Draft Genome Sequence of Nocardioides luteus Strain BAFB, an Alkane-Degrading Bacterium Isolated from JP-7 Polluted Soil.</title>
        <authorList>
            <person name="Brown L."/>
            <person name="Ruiz O.N."/>
            <person name="Gunasekera T."/>
        </authorList>
    </citation>
    <scope>NUCLEOTIDE SEQUENCE [LARGE SCALE GENOMIC DNA]</scope>
    <source>
        <strain evidence="8">BAFB</strain>
    </source>
</reference>
<feature type="transmembrane region" description="Helical" evidence="6">
    <location>
        <begin position="65"/>
        <end position="89"/>
    </location>
</feature>
<organism evidence="8 9">
    <name type="scientific">Nocardioides luteus</name>
    <dbReference type="NCBI Taxonomy" id="1844"/>
    <lineage>
        <taxon>Bacteria</taxon>
        <taxon>Bacillati</taxon>
        <taxon>Actinomycetota</taxon>
        <taxon>Actinomycetes</taxon>
        <taxon>Propionibacteriales</taxon>
        <taxon>Nocardioidaceae</taxon>
        <taxon>Nocardioides</taxon>
    </lineage>
</organism>
<accession>A0A1J4N9J3</accession>
<dbReference type="InterPro" id="IPR020846">
    <property type="entry name" value="MFS_dom"/>
</dbReference>
<feature type="transmembrane region" description="Helical" evidence="6">
    <location>
        <begin position="166"/>
        <end position="185"/>
    </location>
</feature>
<gene>
    <name evidence="8" type="ORF">UG56_003705</name>
</gene>
<feature type="transmembrane region" description="Helical" evidence="6">
    <location>
        <begin position="347"/>
        <end position="371"/>
    </location>
</feature>
<keyword evidence="2" id="KW-0813">Transport</keyword>
<dbReference type="Proteomes" id="UP000033772">
    <property type="component" value="Unassembled WGS sequence"/>
</dbReference>
<feature type="transmembrane region" description="Helical" evidence="6">
    <location>
        <begin position="197"/>
        <end position="216"/>
    </location>
</feature>
<dbReference type="PROSITE" id="PS50850">
    <property type="entry name" value="MFS"/>
    <property type="match status" value="1"/>
</dbReference>
<feature type="transmembrane region" description="Helical" evidence="6">
    <location>
        <begin position="415"/>
        <end position="433"/>
    </location>
</feature>
<feature type="transmembrane region" description="Helical" evidence="6">
    <location>
        <begin position="101"/>
        <end position="119"/>
    </location>
</feature>
<dbReference type="EMBL" id="JZDQ02000004">
    <property type="protein sequence ID" value="OIJ28170.1"/>
    <property type="molecule type" value="Genomic_DNA"/>
</dbReference>
<keyword evidence="5 6" id="KW-0472">Membrane</keyword>
<evidence type="ECO:0000256" key="6">
    <source>
        <dbReference type="SAM" id="Phobius"/>
    </source>
</evidence>
<dbReference type="InterPro" id="IPR050495">
    <property type="entry name" value="ATG22/LtaA_families"/>
</dbReference>
<dbReference type="OrthoDB" id="9768783at2"/>
<dbReference type="AlphaFoldDB" id="A0A1J4N9J3"/>
<dbReference type="Gene3D" id="1.20.1250.20">
    <property type="entry name" value="MFS general substrate transporter like domains"/>
    <property type="match status" value="2"/>
</dbReference>
<feature type="transmembrane region" description="Helical" evidence="6">
    <location>
        <begin position="254"/>
        <end position="271"/>
    </location>
</feature>
<feature type="transmembrane region" description="Helical" evidence="6">
    <location>
        <begin position="392"/>
        <end position="409"/>
    </location>
</feature>
<evidence type="ECO:0000256" key="2">
    <source>
        <dbReference type="ARBA" id="ARBA00022448"/>
    </source>
</evidence>
<name>A0A1J4N9J3_9ACTN</name>
<evidence type="ECO:0000313" key="9">
    <source>
        <dbReference type="Proteomes" id="UP000033772"/>
    </source>
</evidence>
<feature type="transmembrane region" description="Helical" evidence="6">
    <location>
        <begin position="323"/>
        <end position="341"/>
    </location>
</feature>
<comment type="caution">
    <text evidence="8">The sequence shown here is derived from an EMBL/GenBank/DDBJ whole genome shotgun (WGS) entry which is preliminary data.</text>
</comment>
<dbReference type="PANTHER" id="PTHR23519">
    <property type="entry name" value="AUTOPHAGY-RELATED PROTEIN 22"/>
    <property type="match status" value="1"/>
</dbReference>
<feature type="domain" description="Major facilitator superfamily (MFS) profile" evidence="7">
    <location>
        <begin position="256"/>
        <end position="450"/>
    </location>
</feature>
<evidence type="ECO:0000256" key="4">
    <source>
        <dbReference type="ARBA" id="ARBA00022989"/>
    </source>
</evidence>
<evidence type="ECO:0000259" key="7">
    <source>
        <dbReference type="PROSITE" id="PS50850"/>
    </source>
</evidence>